<protein>
    <submittedName>
        <fullName evidence="1">DNA topoisomerase IV</fullName>
    </submittedName>
</protein>
<accession>A0AAU7MUQ5</accession>
<proteinExistence type="predicted"/>
<name>A0AAU7MUQ5_9FLAO</name>
<dbReference type="AlphaFoldDB" id="A0AAU7MUQ5"/>
<evidence type="ECO:0000313" key="1">
    <source>
        <dbReference type="EMBL" id="XBQ22138.1"/>
    </source>
</evidence>
<dbReference type="EMBL" id="CP157804">
    <property type="protein sequence ID" value="XBQ22138.1"/>
    <property type="molecule type" value="Genomic_DNA"/>
</dbReference>
<dbReference type="KEGG" id="fld:ABNE31_11070"/>
<gene>
    <name evidence="1" type="ORF">ABNE31_11070</name>
</gene>
<reference evidence="1" key="1">
    <citation type="submission" date="2024-05" db="EMBL/GenBank/DDBJ databases">
        <title>Draft Genome Sequences of Flagellimonas sp. MMG031 and Marinobacter sp. MMG032 Isolated from the dinoflagellate Symbiodinium pilosum.</title>
        <authorList>
            <person name="Shikuma N.J."/>
            <person name="Farrell M.V."/>
        </authorList>
    </citation>
    <scope>NUCLEOTIDE SEQUENCE</scope>
    <source>
        <strain evidence="1">MMG031</strain>
    </source>
</reference>
<dbReference type="PROSITE" id="PS51257">
    <property type="entry name" value="PROKAR_LIPOPROTEIN"/>
    <property type="match status" value="1"/>
</dbReference>
<organism evidence="1">
    <name type="scientific">Flagellimonas sp. MMG031</name>
    <dbReference type="NCBI Taxonomy" id="3158549"/>
    <lineage>
        <taxon>Bacteria</taxon>
        <taxon>Pseudomonadati</taxon>
        <taxon>Bacteroidota</taxon>
        <taxon>Flavobacteriia</taxon>
        <taxon>Flavobacteriales</taxon>
        <taxon>Flavobacteriaceae</taxon>
        <taxon>Flagellimonas</taxon>
    </lineage>
</organism>
<dbReference type="RefSeq" id="WP_179385522.1">
    <property type="nucleotide sequence ID" value="NZ_CP157804.1"/>
</dbReference>
<sequence>MIKRLFPTLSIFLMFACGQPPERNCEDFKTGSFSFKATINGEEKETVFHRTLEMEIDEFEGKVDSSSVRWINDCEYILKNLNPKNKAEERPIHIKILTTSESSYTFEYNIVGENKKFKGTAEKIED</sequence>